<dbReference type="PANTHER" id="PTHR37291">
    <property type="entry name" value="5-METHYLCYTOSINE-SPECIFIC RESTRICTION ENZYME B"/>
    <property type="match status" value="1"/>
</dbReference>
<dbReference type="EMBL" id="VLKL01000039">
    <property type="protein sequence ID" value="TWH94023.1"/>
    <property type="molecule type" value="Genomic_DNA"/>
</dbReference>
<dbReference type="SUPFAM" id="SSF52540">
    <property type="entry name" value="P-loop containing nucleoside triphosphate hydrolases"/>
    <property type="match status" value="1"/>
</dbReference>
<accession>A0A562KFL7</accession>
<comment type="caution">
    <text evidence="1">The sequence shown here is derived from an EMBL/GenBank/DDBJ whole genome shotgun (WGS) entry which is preliminary data.</text>
</comment>
<proteinExistence type="predicted"/>
<keyword evidence="2" id="KW-1185">Reference proteome</keyword>
<dbReference type="Proteomes" id="UP000317176">
    <property type="component" value="Unassembled WGS sequence"/>
</dbReference>
<organism evidence="1 2">
    <name type="scientific">Bradyrhizobium daqingense</name>
    <dbReference type="NCBI Taxonomy" id="993502"/>
    <lineage>
        <taxon>Bacteria</taxon>
        <taxon>Pseudomonadati</taxon>
        <taxon>Pseudomonadota</taxon>
        <taxon>Alphaproteobacteria</taxon>
        <taxon>Hyphomicrobiales</taxon>
        <taxon>Nitrobacteraceae</taxon>
        <taxon>Bradyrhizobium</taxon>
    </lineage>
</organism>
<protein>
    <submittedName>
        <fullName evidence="1">5-methylcytosine-specific restriction protein B</fullName>
    </submittedName>
</protein>
<dbReference type="PANTHER" id="PTHR37291:SF1">
    <property type="entry name" value="TYPE IV METHYL-DIRECTED RESTRICTION ENZYME ECOKMCRB SUBUNIT"/>
    <property type="match status" value="1"/>
</dbReference>
<dbReference type="InterPro" id="IPR052934">
    <property type="entry name" value="Methyl-DNA_Rec/Restrict_Enz"/>
</dbReference>
<evidence type="ECO:0000313" key="1">
    <source>
        <dbReference type="EMBL" id="TWH94023.1"/>
    </source>
</evidence>
<name>A0A562KFL7_9BRAD</name>
<dbReference type="InterPro" id="IPR027417">
    <property type="entry name" value="P-loop_NTPase"/>
</dbReference>
<reference evidence="1 2" key="1">
    <citation type="journal article" date="2015" name="Stand. Genomic Sci.">
        <title>Genomic Encyclopedia of Bacterial and Archaeal Type Strains, Phase III: the genomes of soil and plant-associated and newly described type strains.</title>
        <authorList>
            <person name="Whitman W.B."/>
            <person name="Woyke T."/>
            <person name="Klenk H.P."/>
            <person name="Zhou Y."/>
            <person name="Lilburn T.G."/>
            <person name="Beck B.J."/>
            <person name="De Vos P."/>
            <person name="Vandamme P."/>
            <person name="Eisen J.A."/>
            <person name="Garrity G."/>
            <person name="Hugenholtz P."/>
            <person name="Kyrpides N.C."/>
        </authorList>
    </citation>
    <scope>NUCLEOTIDE SEQUENCE [LARGE SCALE GENOMIC DNA]</scope>
    <source>
        <strain evidence="1 2">CGMCC 1.10947</strain>
    </source>
</reference>
<evidence type="ECO:0000313" key="2">
    <source>
        <dbReference type="Proteomes" id="UP000317176"/>
    </source>
</evidence>
<sequence>MSRYNPRHQNSDRTLAAAAEWRDRCLVDDGSILATAPVWTASLVAELDERFNNQPDMGAGKFQEKLKRQLAKASPLVSKLAAEMLWVMNLFPSNIGPAAKQAAVREAWSWSGDELPQDHPMLDRFLLSGLGSGGPGFLAHRWRELRFFINSTRAFKARDTDARRALVSDPIGYATWLDEVPDEGYRQLKHILPFLLFPDHFERISGAGDIRRILSTVGNIGRDQLKRMSKVEQDEALLRLRHQLQEGRTEEIDFYQHDLKQAWAPTEPEADEQATFETAAEAPVGLPATSTLPLNLILYGPPGTGKTYKTVDRALQVLDASFAHENRGDREALKARFDDLVQAGSIQFVTFHQSFSYEDFVEGLRAEAGEGGSIKYHVADGVLKTLCRSMLAPRSRLTPGMRFGTGYVVSRCTDEILWLVKPNGASLPFPWEVIDELSGLLAAGRITLEDVRKGEVFDKVPESRIEKYLVNGYTNILPPILEAVSQKGHQVPALQRRVLIIDEINRGNISKIFGELITLLEPSTR</sequence>
<gene>
    <name evidence="1" type="ORF">IQ17_06889</name>
</gene>
<dbReference type="AlphaFoldDB" id="A0A562KFL7"/>